<reference evidence="12" key="1">
    <citation type="journal article" date="2019" name="Int. J. Syst. Evol. Microbiol.">
        <title>The Global Catalogue of Microorganisms (GCM) 10K type strain sequencing project: providing services to taxonomists for standard genome sequencing and annotation.</title>
        <authorList>
            <consortium name="The Broad Institute Genomics Platform"/>
            <consortium name="The Broad Institute Genome Sequencing Center for Infectious Disease"/>
            <person name="Wu L."/>
            <person name="Ma J."/>
        </authorList>
    </citation>
    <scope>NUCLEOTIDE SEQUENCE [LARGE SCALE GENOMIC DNA]</scope>
    <source>
        <strain evidence="12">CCM 320</strain>
    </source>
</reference>
<keyword evidence="10" id="KW-0813">Transport</keyword>
<keyword evidence="10" id="KW-0479">Metal-binding</keyword>
<comment type="function">
    <text evidence="9 10">Fluoride-specific ion channel. Important for reducing fluoride concentration in the cell, thus reducing its toxicity.</text>
</comment>
<evidence type="ECO:0000256" key="7">
    <source>
        <dbReference type="ARBA" id="ARBA00035120"/>
    </source>
</evidence>
<comment type="caution">
    <text evidence="11">The sequence shown here is derived from an EMBL/GenBank/DDBJ whole genome shotgun (WGS) entry which is preliminary data.</text>
</comment>
<feature type="transmembrane region" description="Helical" evidence="10">
    <location>
        <begin position="90"/>
        <end position="110"/>
    </location>
</feature>
<comment type="catalytic activity">
    <reaction evidence="8">
        <text>fluoride(in) = fluoride(out)</text>
        <dbReference type="Rhea" id="RHEA:76159"/>
        <dbReference type="ChEBI" id="CHEBI:17051"/>
    </reaction>
    <physiologicalReaction direction="left-to-right" evidence="8">
        <dbReference type="Rhea" id="RHEA:76160"/>
    </physiologicalReaction>
</comment>
<dbReference type="EMBL" id="JBHRUJ010000001">
    <property type="protein sequence ID" value="MFC3209516.1"/>
    <property type="molecule type" value="Genomic_DNA"/>
</dbReference>
<feature type="transmembrane region" description="Helical" evidence="10">
    <location>
        <begin position="6"/>
        <end position="24"/>
    </location>
</feature>
<keyword evidence="10" id="KW-0406">Ion transport</keyword>
<keyword evidence="2 10" id="KW-1003">Cell membrane</keyword>
<evidence type="ECO:0000256" key="2">
    <source>
        <dbReference type="ARBA" id="ARBA00022475"/>
    </source>
</evidence>
<evidence type="ECO:0000256" key="3">
    <source>
        <dbReference type="ARBA" id="ARBA00022692"/>
    </source>
</evidence>
<evidence type="ECO:0000256" key="9">
    <source>
        <dbReference type="ARBA" id="ARBA00049940"/>
    </source>
</evidence>
<feature type="binding site" evidence="10">
    <location>
        <position position="68"/>
    </location>
    <ligand>
        <name>Na(+)</name>
        <dbReference type="ChEBI" id="CHEBI:29101"/>
        <note>structural</note>
    </ligand>
</feature>
<dbReference type="Proteomes" id="UP001595625">
    <property type="component" value="Unassembled WGS sequence"/>
</dbReference>
<evidence type="ECO:0000256" key="5">
    <source>
        <dbReference type="ARBA" id="ARBA00023136"/>
    </source>
</evidence>
<keyword evidence="5 10" id="KW-0472">Membrane</keyword>
<proteinExistence type="inferred from homology"/>
<protein>
    <recommendedName>
        <fullName evidence="10">Fluoride-specific ion channel FluC</fullName>
    </recommendedName>
</protein>
<comment type="similarity">
    <text evidence="7 10">Belongs to the fluoride channel Fluc/FEX (TC 1.A.43) family.</text>
</comment>
<evidence type="ECO:0000256" key="6">
    <source>
        <dbReference type="ARBA" id="ARBA00023303"/>
    </source>
</evidence>
<feature type="binding site" evidence="10">
    <location>
        <position position="65"/>
    </location>
    <ligand>
        <name>Na(+)</name>
        <dbReference type="ChEBI" id="CHEBI:29101"/>
        <note>structural</note>
    </ligand>
</feature>
<sequence length="111" mass="11904">MSGIEIALGGFLGAMARYLFYLVAEARWRQPKIATLLVNILGSFALGAFVGSGNLSVFWMTGFLGAFTTFSTMALDAVKDFEDGKWLAGISYLLANLLGGLGLFVAGYMIF</sequence>
<accession>A0ABV7KJM7</accession>
<dbReference type="HAMAP" id="MF_00454">
    <property type="entry name" value="FluC"/>
    <property type="match status" value="1"/>
</dbReference>
<evidence type="ECO:0000256" key="1">
    <source>
        <dbReference type="ARBA" id="ARBA00004651"/>
    </source>
</evidence>
<dbReference type="InterPro" id="IPR003691">
    <property type="entry name" value="FluC"/>
</dbReference>
<evidence type="ECO:0000256" key="8">
    <source>
        <dbReference type="ARBA" id="ARBA00035585"/>
    </source>
</evidence>
<evidence type="ECO:0000256" key="10">
    <source>
        <dbReference type="HAMAP-Rule" id="MF_00454"/>
    </source>
</evidence>
<keyword evidence="10" id="KW-0915">Sodium</keyword>
<dbReference type="RefSeq" id="WP_117313428.1">
    <property type="nucleotide sequence ID" value="NZ_JBHRUJ010000001.1"/>
</dbReference>
<name>A0ABV7KJM7_PLAOK</name>
<gene>
    <name evidence="10" type="primary">fluC</name>
    <name evidence="10" type="synonym">crcB</name>
    <name evidence="11" type="ORF">ACFOEJ_00325</name>
</gene>
<feature type="transmembrane region" description="Helical" evidence="10">
    <location>
        <begin position="33"/>
        <end position="51"/>
    </location>
</feature>
<evidence type="ECO:0000313" key="11">
    <source>
        <dbReference type="EMBL" id="MFC3209516.1"/>
    </source>
</evidence>
<organism evidence="11 12">
    <name type="scientific">Planomicrobium okeanokoites</name>
    <name type="common">Planococcus okeanokoites</name>
    <name type="synonym">Flavobacterium okeanokoites</name>
    <dbReference type="NCBI Taxonomy" id="244"/>
    <lineage>
        <taxon>Bacteria</taxon>
        <taxon>Bacillati</taxon>
        <taxon>Bacillota</taxon>
        <taxon>Bacilli</taxon>
        <taxon>Bacillales</taxon>
        <taxon>Caryophanaceae</taxon>
        <taxon>Planomicrobium</taxon>
    </lineage>
</organism>
<evidence type="ECO:0000256" key="4">
    <source>
        <dbReference type="ARBA" id="ARBA00022989"/>
    </source>
</evidence>
<dbReference type="Pfam" id="PF02537">
    <property type="entry name" value="CRCB"/>
    <property type="match status" value="1"/>
</dbReference>
<comment type="activity regulation">
    <text evidence="10">Na(+) is not transported, but it plays an essential structural role and its presence is essential for fluoride channel function.</text>
</comment>
<keyword evidence="3 10" id="KW-0812">Transmembrane</keyword>
<keyword evidence="4 10" id="KW-1133">Transmembrane helix</keyword>
<keyword evidence="12" id="KW-1185">Reference proteome</keyword>
<comment type="subcellular location">
    <subcellularLocation>
        <location evidence="1 10">Cell membrane</location>
        <topology evidence="1 10">Multi-pass membrane protein</topology>
    </subcellularLocation>
</comment>
<keyword evidence="6 10" id="KW-0407">Ion channel</keyword>
<evidence type="ECO:0000313" key="12">
    <source>
        <dbReference type="Proteomes" id="UP001595625"/>
    </source>
</evidence>